<dbReference type="Gene3D" id="3.30.360.10">
    <property type="entry name" value="Dihydrodipicolinate Reductase, domain 2"/>
    <property type="match status" value="1"/>
</dbReference>
<organism evidence="3 4">
    <name type="scientific">Chthoniobacter flavus Ellin428</name>
    <dbReference type="NCBI Taxonomy" id="497964"/>
    <lineage>
        <taxon>Bacteria</taxon>
        <taxon>Pseudomonadati</taxon>
        <taxon>Verrucomicrobiota</taxon>
        <taxon>Spartobacteria</taxon>
        <taxon>Chthoniobacterales</taxon>
        <taxon>Chthoniobacteraceae</taxon>
        <taxon>Chthoniobacter</taxon>
    </lineage>
</organism>
<gene>
    <name evidence="3" type="ORF">CfE428DRAFT_2017</name>
</gene>
<evidence type="ECO:0000313" key="3">
    <source>
        <dbReference type="EMBL" id="EDY20820.1"/>
    </source>
</evidence>
<reference evidence="3 4" key="1">
    <citation type="journal article" date="2011" name="J. Bacteriol.">
        <title>Genome sequence of Chthoniobacter flavus Ellin428, an aerobic heterotrophic soil bacterium.</title>
        <authorList>
            <person name="Kant R."/>
            <person name="van Passel M.W."/>
            <person name="Palva A."/>
            <person name="Lucas S."/>
            <person name="Lapidus A."/>
            <person name="Glavina Del Rio T."/>
            <person name="Dalin E."/>
            <person name="Tice H."/>
            <person name="Bruce D."/>
            <person name="Goodwin L."/>
            <person name="Pitluck S."/>
            <person name="Larimer F.W."/>
            <person name="Land M.L."/>
            <person name="Hauser L."/>
            <person name="Sangwan P."/>
            <person name="de Vos W.M."/>
            <person name="Janssen P.H."/>
            <person name="Smidt H."/>
        </authorList>
    </citation>
    <scope>NUCLEOTIDE SEQUENCE [LARGE SCALE GENOMIC DNA]</scope>
    <source>
        <strain evidence="3 4">Ellin428</strain>
    </source>
</reference>
<dbReference type="PANTHER" id="PTHR43818:SF10">
    <property type="entry name" value="NADH-DEPENDENT DEHYDROGENASE-RELATED"/>
    <property type="match status" value="1"/>
</dbReference>
<dbReference type="NCBIfam" id="TIGR01409">
    <property type="entry name" value="TAT_signal_seq"/>
    <property type="match status" value="1"/>
</dbReference>
<feature type="domain" description="Gfo/Idh/MocA-like oxidoreductase N-terminal" evidence="1">
    <location>
        <begin position="44"/>
        <end position="159"/>
    </location>
</feature>
<dbReference type="Pfam" id="PF19051">
    <property type="entry name" value="GFO_IDH_MocA_C2"/>
    <property type="match status" value="1"/>
</dbReference>
<dbReference type="Proteomes" id="UP000005824">
    <property type="component" value="Unassembled WGS sequence"/>
</dbReference>
<keyword evidence="4" id="KW-1185">Reference proteome</keyword>
<accession>B4CZC9</accession>
<proteinExistence type="predicted"/>
<dbReference type="InterPro" id="IPR000683">
    <property type="entry name" value="Gfo/Idh/MocA-like_OxRdtase_N"/>
</dbReference>
<dbReference type="PANTHER" id="PTHR43818">
    <property type="entry name" value="BCDNA.GH03377"/>
    <property type="match status" value="1"/>
</dbReference>
<evidence type="ECO:0000259" key="1">
    <source>
        <dbReference type="Pfam" id="PF01408"/>
    </source>
</evidence>
<name>B4CZC9_9BACT</name>
<sequence precursor="true">MNYSYRSSRRSFLKGLTATTAGGIILPNILIHADDTPASRKLAVAAIGCGGKGASDLEGSSKGNEVVALCDVDENNLKKAAAKYPNAKLFRDFRKMFDEVKEIEAVTVSIPDHAHYPAAMHAIGLGKHVCVQKPLVNTLWEARELHKAAKKKGVITQMGNQGHTYDDNRVVKEWIAAGVIGKVKEVHVWTNRPIWPQGKAVSFQPGEVPATLDWEQWLAATPDHPYSPGIHPFKWRGFLEWGAGAFGDMGCHLIDAASWALDLGVPRYATATQVDDLTDIAWPTGSIVKMEFPNVKGHGDVTLTWYEGKKPDGTPYVPEFPSQIDLAEAFADKDPKKNGKTSPGGWFIVGSEGIIFNKNDQAKDPQIWPKSRREAIMASPVPKTLERSPKAGNPQEEWTLAIKNGKPFPFMSQFDYSVPLTELTLVGGLSMHFAGKRIEWDQKKLEVVGMPEAQKFIKRAAYRKGWEYSADKI</sequence>
<comment type="caution">
    <text evidence="3">The sequence shown here is derived from an EMBL/GenBank/DDBJ whole genome shotgun (WGS) entry which is preliminary data.</text>
</comment>
<dbReference type="SUPFAM" id="SSF51735">
    <property type="entry name" value="NAD(P)-binding Rossmann-fold domains"/>
    <property type="match status" value="1"/>
</dbReference>
<evidence type="ECO:0000259" key="2">
    <source>
        <dbReference type="Pfam" id="PF19051"/>
    </source>
</evidence>
<dbReference type="InterPro" id="IPR043906">
    <property type="entry name" value="Gfo/Idh/MocA_OxRdtase_bact_C"/>
</dbReference>
<dbReference type="InterPro" id="IPR050463">
    <property type="entry name" value="Gfo/Idh/MocA_oxidrdct_glycsds"/>
</dbReference>
<dbReference type="STRING" id="497964.CfE428DRAFT_2017"/>
<protein>
    <submittedName>
        <fullName evidence="3">Oxidoreductase domain protein</fullName>
    </submittedName>
</protein>
<dbReference type="InterPro" id="IPR019546">
    <property type="entry name" value="TAT_signal_bac_arc"/>
</dbReference>
<dbReference type="Gene3D" id="3.40.50.720">
    <property type="entry name" value="NAD(P)-binding Rossmann-like Domain"/>
    <property type="match status" value="1"/>
</dbReference>
<dbReference type="SUPFAM" id="SSF55347">
    <property type="entry name" value="Glyceraldehyde-3-phosphate dehydrogenase-like, C-terminal domain"/>
    <property type="match status" value="1"/>
</dbReference>
<dbReference type="Pfam" id="PF01408">
    <property type="entry name" value="GFO_IDH_MocA"/>
    <property type="match status" value="1"/>
</dbReference>
<dbReference type="AlphaFoldDB" id="B4CZC9"/>
<dbReference type="InterPro" id="IPR036291">
    <property type="entry name" value="NAD(P)-bd_dom_sf"/>
</dbReference>
<dbReference type="EMBL" id="ABVL01000004">
    <property type="protein sequence ID" value="EDY20820.1"/>
    <property type="molecule type" value="Genomic_DNA"/>
</dbReference>
<dbReference type="PROSITE" id="PS51318">
    <property type="entry name" value="TAT"/>
    <property type="match status" value="1"/>
</dbReference>
<feature type="domain" description="Gfo/Idh/MocA-like oxidoreductase bacterial type C-terminal" evidence="2">
    <location>
        <begin position="194"/>
        <end position="261"/>
    </location>
</feature>
<evidence type="ECO:0000313" key="4">
    <source>
        <dbReference type="Proteomes" id="UP000005824"/>
    </source>
</evidence>
<dbReference type="eggNOG" id="COG0673">
    <property type="taxonomic scope" value="Bacteria"/>
</dbReference>
<dbReference type="InParanoid" id="B4CZC9"/>
<dbReference type="RefSeq" id="WP_006979342.1">
    <property type="nucleotide sequence ID" value="NZ_ABVL01000004.1"/>
</dbReference>
<dbReference type="InterPro" id="IPR006311">
    <property type="entry name" value="TAT_signal"/>
</dbReference>
<dbReference type="GO" id="GO:0000166">
    <property type="term" value="F:nucleotide binding"/>
    <property type="evidence" value="ECO:0007669"/>
    <property type="project" value="InterPro"/>
</dbReference>